<evidence type="ECO:0000256" key="1">
    <source>
        <dbReference type="ARBA" id="ARBA00001946"/>
    </source>
</evidence>
<dbReference type="PANTHER" id="PTHR46663">
    <property type="entry name" value="DIGUANYLATE CYCLASE DGCT-RELATED"/>
    <property type="match status" value="1"/>
</dbReference>
<dbReference type="NCBIfam" id="TIGR00254">
    <property type="entry name" value="GGDEF"/>
    <property type="match status" value="1"/>
</dbReference>
<dbReference type="Proteomes" id="UP000075763">
    <property type="component" value="Unassembled WGS sequence"/>
</dbReference>
<dbReference type="Gene3D" id="3.30.70.270">
    <property type="match status" value="1"/>
</dbReference>
<comment type="cofactor">
    <cofactor evidence="1">
        <name>Mg(2+)</name>
        <dbReference type="ChEBI" id="CHEBI:18420"/>
    </cofactor>
</comment>
<dbReference type="Pfam" id="PF00990">
    <property type="entry name" value="GGDEF"/>
    <property type="match status" value="1"/>
</dbReference>
<keyword evidence="2" id="KW-0812">Transmembrane</keyword>
<keyword evidence="2" id="KW-1133">Transmembrane helix</keyword>
<dbReference type="InterPro" id="IPR052163">
    <property type="entry name" value="DGC-Regulatory_Protein"/>
</dbReference>
<dbReference type="PANTHER" id="PTHR46663:SF2">
    <property type="entry name" value="GGDEF DOMAIN-CONTAINING PROTEIN"/>
    <property type="match status" value="1"/>
</dbReference>
<evidence type="ECO:0000313" key="5">
    <source>
        <dbReference type="Proteomes" id="UP000075763"/>
    </source>
</evidence>
<dbReference type="GO" id="GO:0003824">
    <property type="term" value="F:catalytic activity"/>
    <property type="evidence" value="ECO:0007669"/>
    <property type="project" value="UniProtKB-ARBA"/>
</dbReference>
<evidence type="ECO:0000313" key="4">
    <source>
        <dbReference type="EMBL" id="KYL36114.1"/>
    </source>
</evidence>
<dbReference type="Gene3D" id="3.30.450.20">
    <property type="entry name" value="PAS domain"/>
    <property type="match status" value="2"/>
</dbReference>
<gene>
    <name evidence="4" type="ORF">A2I96_00655</name>
</gene>
<proteinExistence type="predicted"/>
<comment type="caution">
    <text evidence="4">The sequence shown here is derived from an EMBL/GenBank/DDBJ whole genome shotgun (WGS) entry which is preliminary data.</text>
</comment>
<feature type="transmembrane region" description="Helical" evidence="2">
    <location>
        <begin position="104"/>
        <end position="124"/>
    </location>
</feature>
<feature type="transmembrane region" description="Helical" evidence="2">
    <location>
        <begin position="72"/>
        <end position="92"/>
    </location>
</feature>
<feature type="domain" description="GGDEF" evidence="3">
    <location>
        <begin position="525"/>
        <end position="658"/>
    </location>
</feature>
<sequence length="660" mass="76464">MPLQRLLILFISLALSEAIIMMLLASFVTKYTGIWFSVILDASLISFIAIITIHYLFNDSDFVKNQQSRTEFLTFKIAMIVFTIEALVMFAFNFDEFVLQQWQVIAIDSLILSSLSVPIIYFSIIKPAFLPLQEQNSQKLNTTIFTSLLTYFCSAIILYIALYMFYENQIQTRIGSVIQKEKNELKQAKYSFLQQLNHASRDLLILKNNHHFKEQRFFSNENKTLLEQDYFNFITIKNYYTQIRILSLKGQELIRVQRENNSTVIVPPDKLQDKSDRYYYKRGIKLSPDDIFISPLDLNIENGQIERPLKPMIRLGSVLVDKNNEKIGLLIINLGGVHLLSQLENISKSSLGDIMLFNEESYWLFGDVQKQWAFMFANKPQQRFQDIHPDIWQAMETKTNGIIEKDNNIYIFEHMTLLDQVPTLDNPRNSNGKWPKWKLVNKVPLSLIENEFSSLKKLIVLLYLGVMLLMIFVIYTFANHTIARREYEAKVESYAFVDSLTGLYNRRIFLDKLDKELNKAQFNESPLVLMYLDLDYFKPINDELGHGAGDEALKEVATRIKSCLRKHDIIARIGGDEFAAILPQLNDKDVISEIAQRIITNISKPFILFDQKRTLGISIGITITNGQAHTSLEVKTHADQALYEAKNSGRNCYRFSKETR</sequence>
<dbReference type="CDD" id="cd01949">
    <property type="entry name" value="GGDEF"/>
    <property type="match status" value="1"/>
</dbReference>
<feature type="transmembrane region" description="Helical" evidence="2">
    <location>
        <begin position="34"/>
        <end position="57"/>
    </location>
</feature>
<dbReference type="InterPro" id="IPR000160">
    <property type="entry name" value="GGDEF_dom"/>
</dbReference>
<dbReference type="AlphaFoldDB" id="A0ABD4EP06"/>
<dbReference type="InterPro" id="IPR043128">
    <property type="entry name" value="Rev_trsase/Diguanyl_cyclase"/>
</dbReference>
<dbReference type="InterPro" id="IPR029787">
    <property type="entry name" value="Nucleotide_cyclase"/>
</dbReference>
<dbReference type="PROSITE" id="PS50887">
    <property type="entry name" value="GGDEF"/>
    <property type="match status" value="1"/>
</dbReference>
<dbReference type="GeneID" id="99694381"/>
<keyword evidence="2" id="KW-0472">Membrane</keyword>
<dbReference type="FunFam" id="3.30.70.270:FF:000001">
    <property type="entry name" value="Diguanylate cyclase domain protein"/>
    <property type="match status" value="1"/>
</dbReference>
<evidence type="ECO:0000256" key="2">
    <source>
        <dbReference type="SAM" id="Phobius"/>
    </source>
</evidence>
<protein>
    <submittedName>
        <fullName evidence="4">Diguanylate cyclase</fullName>
    </submittedName>
</protein>
<dbReference type="SMART" id="SM00267">
    <property type="entry name" value="GGDEF"/>
    <property type="match status" value="1"/>
</dbReference>
<dbReference type="InterPro" id="IPR029151">
    <property type="entry name" value="Sensor-like_sf"/>
</dbReference>
<dbReference type="RefSeq" id="WP_013463286.1">
    <property type="nucleotide sequence ID" value="NZ_JBKEFA010000004.1"/>
</dbReference>
<dbReference type="SUPFAM" id="SSF103190">
    <property type="entry name" value="Sensory domain-like"/>
    <property type="match status" value="2"/>
</dbReference>
<dbReference type="SUPFAM" id="SSF55073">
    <property type="entry name" value="Nucleotide cyclase"/>
    <property type="match status" value="1"/>
</dbReference>
<dbReference type="Pfam" id="PF21623">
    <property type="entry name" value="HK_sensor_dom_bact"/>
    <property type="match status" value="1"/>
</dbReference>
<dbReference type="InterPro" id="IPR048760">
    <property type="entry name" value="VP0354-like_sensor_dom"/>
</dbReference>
<accession>A0ABD4EP06</accession>
<dbReference type="EMBL" id="LVCN01000012">
    <property type="protein sequence ID" value="KYL36114.1"/>
    <property type="molecule type" value="Genomic_DNA"/>
</dbReference>
<feature type="transmembrane region" description="Helical" evidence="2">
    <location>
        <begin position="458"/>
        <end position="478"/>
    </location>
</feature>
<feature type="transmembrane region" description="Helical" evidence="2">
    <location>
        <begin position="6"/>
        <end position="27"/>
    </location>
</feature>
<organism evidence="4 5">
    <name type="scientific">Pseudoalteromonas tetraodonis</name>
    <dbReference type="NCBI Taxonomy" id="43659"/>
    <lineage>
        <taxon>Bacteria</taxon>
        <taxon>Pseudomonadati</taxon>
        <taxon>Pseudomonadota</taxon>
        <taxon>Gammaproteobacteria</taxon>
        <taxon>Alteromonadales</taxon>
        <taxon>Pseudoalteromonadaceae</taxon>
        <taxon>Pseudoalteromonas</taxon>
    </lineage>
</organism>
<feature type="transmembrane region" description="Helical" evidence="2">
    <location>
        <begin position="144"/>
        <end position="166"/>
    </location>
</feature>
<reference evidence="4 5" key="1">
    <citation type="submission" date="2016-03" db="EMBL/GenBank/DDBJ databases">
        <authorList>
            <person name="Zhang H."/>
            <person name="Liu R."/>
            <person name="Wang M."/>
            <person name="Wang H."/>
            <person name="Wang L."/>
            <person name="Song L."/>
        </authorList>
    </citation>
    <scope>NUCLEOTIDE SEQUENCE [LARGE SCALE GENOMIC DNA]</scope>
    <source>
        <strain evidence="4 5">DSM 16099</strain>
    </source>
</reference>
<evidence type="ECO:0000259" key="3">
    <source>
        <dbReference type="PROSITE" id="PS50887"/>
    </source>
</evidence>
<name>A0ABD4EP06_9GAMM</name>